<dbReference type="Proteomes" id="UP001597391">
    <property type="component" value="Unassembled WGS sequence"/>
</dbReference>
<dbReference type="SUPFAM" id="SSF46785">
    <property type="entry name" value="Winged helix' DNA-binding domain"/>
    <property type="match status" value="1"/>
</dbReference>
<dbReference type="SUPFAM" id="SSF48008">
    <property type="entry name" value="GntR ligand-binding domain-like"/>
    <property type="match status" value="1"/>
</dbReference>
<organism evidence="5 6">
    <name type="scientific">Populibacterium corticicola</name>
    <dbReference type="NCBI Taxonomy" id="1812826"/>
    <lineage>
        <taxon>Bacteria</taxon>
        <taxon>Bacillati</taxon>
        <taxon>Actinomycetota</taxon>
        <taxon>Actinomycetes</taxon>
        <taxon>Micrococcales</taxon>
        <taxon>Jonesiaceae</taxon>
        <taxon>Populibacterium</taxon>
    </lineage>
</organism>
<sequence length="242" mass="26542">MQTYESVLTRIEQGLTSGRWYLGDRLPSERALSEEFGVSRASVREALRVLEAMGIVKRSTGSGPDAGAILIDKPAAGLGSAMRLHLASGATSVRDVVELRLLVETWAARAVAMRCATHNLQSTSTNQNPDPDCLEDARELLEQMNAPGIELTEFQQLDAQFHTELVALAGNPLIEATMLAIRKSIEAYIDQGMSHLNDPVNYLRKLQNEHTEIIQALASGDAVLAEHHVQQHIEGFYRDALS</sequence>
<dbReference type="InterPro" id="IPR008920">
    <property type="entry name" value="TF_FadR/GntR_C"/>
</dbReference>
<dbReference type="PANTHER" id="PTHR43537">
    <property type="entry name" value="TRANSCRIPTIONAL REGULATOR, GNTR FAMILY"/>
    <property type="match status" value="1"/>
</dbReference>
<dbReference type="Pfam" id="PF07729">
    <property type="entry name" value="FCD"/>
    <property type="match status" value="1"/>
</dbReference>
<accession>A0ABW5XFF1</accession>
<dbReference type="PRINTS" id="PR00035">
    <property type="entry name" value="HTHGNTR"/>
</dbReference>
<dbReference type="CDD" id="cd07377">
    <property type="entry name" value="WHTH_GntR"/>
    <property type="match status" value="1"/>
</dbReference>
<dbReference type="RefSeq" id="WP_377465561.1">
    <property type="nucleotide sequence ID" value="NZ_JBHUOP010000002.1"/>
</dbReference>
<dbReference type="InterPro" id="IPR036390">
    <property type="entry name" value="WH_DNA-bd_sf"/>
</dbReference>
<dbReference type="Gene3D" id="1.20.120.530">
    <property type="entry name" value="GntR ligand-binding domain-like"/>
    <property type="match status" value="1"/>
</dbReference>
<dbReference type="InterPro" id="IPR000524">
    <property type="entry name" value="Tscrpt_reg_HTH_GntR"/>
</dbReference>
<dbReference type="Gene3D" id="1.10.10.10">
    <property type="entry name" value="Winged helix-like DNA-binding domain superfamily/Winged helix DNA-binding domain"/>
    <property type="match status" value="1"/>
</dbReference>
<keyword evidence="6" id="KW-1185">Reference proteome</keyword>
<proteinExistence type="predicted"/>
<keyword evidence="3" id="KW-0804">Transcription</keyword>
<dbReference type="EMBL" id="JBHUOP010000002">
    <property type="protein sequence ID" value="MFD2839951.1"/>
    <property type="molecule type" value="Genomic_DNA"/>
</dbReference>
<dbReference type="PANTHER" id="PTHR43537:SF24">
    <property type="entry name" value="GLUCONATE OPERON TRANSCRIPTIONAL REPRESSOR"/>
    <property type="match status" value="1"/>
</dbReference>
<evidence type="ECO:0000256" key="1">
    <source>
        <dbReference type="ARBA" id="ARBA00023015"/>
    </source>
</evidence>
<dbReference type="InterPro" id="IPR011711">
    <property type="entry name" value="GntR_C"/>
</dbReference>
<dbReference type="Pfam" id="PF00392">
    <property type="entry name" value="GntR"/>
    <property type="match status" value="1"/>
</dbReference>
<dbReference type="SMART" id="SM00345">
    <property type="entry name" value="HTH_GNTR"/>
    <property type="match status" value="1"/>
</dbReference>
<name>A0ABW5XFF1_9MICO</name>
<keyword evidence="2" id="KW-0238">DNA-binding</keyword>
<reference evidence="6" key="1">
    <citation type="journal article" date="2019" name="Int. J. Syst. Evol. Microbiol.">
        <title>The Global Catalogue of Microorganisms (GCM) 10K type strain sequencing project: providing services to taxonomists for standard genome sequencing and annotation.</title>
        <authorList>
            <consortium name="The Broad Institute Genomics Platform"/>
            <consortium name="The Broad Institute Genome Sequencing Center for Infectious Disease"/>
            <person name="Wu L."/>
            <person name="Ma J."/>
        </authorList>
    </citation>
    <scope>NUCLEOTIDE SEQUENCE [LARGE SCALE GENOMIC DNA]</scope>
    <source>
        <strain evidence="6">KCTC 33576</strain>
    </source>
</reference>
<evidence type="ECO:0000256" key="2">
    <source>
        <dbReference type="ARBA" id="ARBA00023125"/>
    </source>
</evidence>
<evidence type="ECO:0000256" key="3">
    <source>
        <dbReference type="ARBA" id="ARBA00023163"/>
    </source>
</evidence>
<keyword evidence="1" id="KW-0805">Transcription regulation</keyword>
<feature type="domain" description="HTH gntR-type" evidence="4">
    <location>
        <begin position="1"/>
        <end position="73"/>
    </location>
</feature>
<comment type="caution">
    <text evidence="5">The sequence shown here is derived from an EMBL/GenBank/DDBJ whole genome shotgun (WGS) entry which is preliminary data.</text>
</comment>
<dbReference type="InterPro" id="IPR036388">
    <property type="entry name" value="WH-like_DNA-bd_sf"/>
</dbReference>
<gene>
    <name evidence="5" type="ORF">ACFSYH_05120</name>
</gene>
<evidence type="ECO:0000259" key="4">
    <source>
        <dbReference type="PROSITE" id="PS50949"/>
    </source>
</evidence>
<dbReference type="SMART" id="SM00895">
    <property type="entry name" value="FCD"/>
    <property type="match status" value="1"/>
</dbReference>
<evidence type="ECO:0000313" key="6">
    <source>
        <dbReference type="Proteomes" id="UP001597391"/>
    </source>
</evidence>
<evidence type="ECO:0000313" key="5">
    <source>
        <dbReference type="EMBL" id="MFD2839951.1"/>
    </source>
</evidence>
<protein>
    <submittedName>
        <fullName evidence="5">FadR/GntR family transcriptional regulator</fullName>
    </submittedName>
</protein>
<dbReference type="PROSITE" id="PS50949">
    <property type="entry name" value="HTH_GNTR"/>
    <property type="match status" value="1"/>
</dbReference>